<dbReference type="STRING" id="27835.A0A0N4Y5D2"/>
<dbReference type="EMBL" id="UYSL01020478">
    <property type="protein sequence ID" value="VDL74781.1"/>
    <property type="molecule type" value="Genomic_DNA"/>
</dbReference>
<keyword evidence="2" id="KW-1185">Reference proteome</keyword>
<reference evidence="1 2" key="2">
    <citation type="submission" date="2018-11" db="EMBL/GenBank/DDBJ databases">
        <authorList>
            <consortium name="Pathogen Informatics"/>
        </authorList>
    </citation>
    <scope>NUCLEOTIDE SEQUENCE [LARGE SCALE GENOMIC DNA]</scope>
</reference>
<evidence type="ECO:0000313" key="3">
    <source>
        <dbReference type="WBParaSite" id="NBR_0001119101-mRNA-1"/>
    </source>
</evidence>
<reference evidence="3" key="1">
    <citation type="submission" date="2017-02" db="UniProtKB">
        <authorList>
            <consortium name="WormBaseParasite"/>
        </authorList>
    </citation>
    <scope>IDENTIFICATION</scope>
</reference>
<evidence type="ECO:0000313" key="1">
    <source>
        <dbReference type="EMBL" id="VDL74781.1"/>
    </source>
</evidence>
<name>A0A0N4Y5D2_NIPBR</name>
<proteinExistence type="predicted"/>
<organism evidence="3">
    <name type="scientific">Nippostrongylus brasiliensis</name>
    <name type="common">Rat hookworm</name>
    <dbReference type="NCBI Taxonomy" id="27835"/>
    <lineage>
        <taxon>Eukaryota</taxon>
        <taxon>Metazoa</taxon>
        <taxon>Ecdysozoa</taxon>
        <taxon>Nematoda</taxon>
        <taxon>Chromadorea</taxon>
        <taxon>Rhabditida</taxon>
        <taxon>Rhabditina</taxon>
        <taxon>Rhabditomorpha</taxon>
        <taxon>Strongyloidea</taxon>
        <taxon>Heligmosomidae</taxon>
        <taxon>Nippostrongylus</taxon>
    </lineage>
</organism>
<accession>A0A0N4Y5D2</accession>
<sequence length="162" mass="18481">MDSYKDNMIVVNGCDLLNRHELSSTQDRELQRYIDNNAHILQMKSRDQSGYGQYDSKPSSLRRMDYGDRSYDMADRGYGGPAVYEHADRTETLFPNLASGYNDTLPIVSPRNASLDPYSSLKSGTYANNNDLYGSSNDKCEFVRFFIFLQKMLLTIRQGIST</sequence>
<gene>
    <name evidence="1" type="ORF">NBR_LOCUS11192</name>
</gene>
<protein>
    <submittedName>
        <fullName evidence="3">LIM and SH3 domain protein 1</fullName>
    </submittedName>
</protein>
<dbReference type="AlphaFoldDB" id="A0A0N4Y5D2"/>
<evidence type="ECO:0000313" key="2">
    <source>
        <dbReference type="Proteomes" id="UP000271162"/>
    </source>
</evidence>
<dbReference type="Proteomes" id="UP000271162">
    <property type="component" value="Unassembled WGS sequence"/>
</dbReference>
<dbReference type="WBParaSite" id="NBR_0001119101-mRNA-1">
    <property type="protein sequence ID" value="NBR_0001119101-mRNA-1"/>
    <property type="gene ID" value="NBR_0001119101"/>
</dbReference>